<evidence type="ECO:0000313" key="3">
    <source>
        <dbReference type="Proteomes" id="UP000051992"/>
    </source>
</evidence>
<dbReference type="AlphaFoldDB" id="A0A0R2H0C5"/>
<accession>A0A0R2H0C5</accession>
<dbReference type="GO" id="GO:0009231">
    <property type="term" value="P:riboflavin biosynthetic process"/>
    <property type="evidence" value="ECO:0007669"/>
    <property type="project" value="InterPro"/>
</dbReference>
<keyword evidence="3" id="KW-1185">Reference proteome</keyword>
<dbReference type="GO" id="GO:0008703">
    <property type="term" value="F:5-amino-6-(5-phosphoribosylamino)uracil reductase activity"/>
    <property type="evidence" value="ECO:0007669"/>
    <property type="project" value="InterPro"/>
</dbReference>
<dbReference type="SUPFAM" id="SSF53597">
    <property type="entry name" value="Dihydrofolate reductase-like"/>
    <property type="match status" value="1"/>
</dbReference>
<dbReference type="EMBL" id="JQBM01000004">
    <property type="protein sequence ID" value="KRN45982.1"/>
    <property type="molecule type" value="Genomic_DNA"/>
</dbReference>
<comment type="caution">
    <text evidence="2">The sequence shown here is derived from an EMBL/GenBank/DDBJ whole genome shotgun (WGS) entry which is preliminary data.</text>
</comment>
<evidence type="ECO:0000259" key="1">
    <source>
        <dbReference type="Pfam" id="PF01872"/>
    </source>
</evidence>
<dbReference type="PATRIC" id="fig|1629.5.peg.1338"/>
<dbReference type="InterPro" id="IPR002734">
    <property type="entry name" value="RibDG_C"/>
</dbReference>
<protein>
    <recommendedName>
        <fullName evidence="1">Bacterial bifunctional deaminase-reductase C-terminal domain-containing protein</fullName>
    </recommendedName>
</protein>
<dbReference type="Proteomes" id="UP000051992">
    <property type="component" value="Unassembled WGS sequence"/>
</dbReference>
<gene>
    <name evidence="2" type="ORF">IV50_GL001325</name>
</gene>
<organism evidence="2 3">
    <name type="scientific">Weissella viridescens</name>
    <name type="common">Lactobacillus viridescens</name>
    <dbReference type="NCBI Taxonomy" id="1629"/>
    <lineage>
        <taxon>Bacteria</taxon>
        <taxon>Bacillati</taxon>
        <taxon>Bacillota</taxon>
        <taxon>Bacilli</taxon>
        <taxon>Lactobacillales</taxon>
        <taxon>Lactobacillaceae</taxon>
        <taxon>Weissella</taxon>
    </lineage>
</organism>
<dbReference type="InterPro" id="IPR024072">
    <property type="entry name" value="DHFR-like_dom_sf"/>
</dbReference>
<feature type="domain" description="Bacterial bifunctional deaminase-reductase C-terminal" evidence="1">
    <location>
        <begin position="5"/>
        <end position="160"/>
    </location>
</feature>
<sequence>MRMPRKVIFYGAISLDGYLADTHDNLDWLLNTDTGDATSYPEFISTVDTTISGKNTYLTTLDLLDGAAYYPDQTNYVFSHTLTTDDENIHIIADEQPTTLVEKLKQQAGENIWIIGGGAILSALISEHLLDEIRIQVAPILLGTGKRLFETFPVTQLELTST</sequence>
<evidence type="ECO:0000313" key="2">
    <source>
        <dbReference type="EMBL" id="KRN45982.1"/>
    </source>
</evidence>
<proteinExistence type="predicted"/>
<name>A0A0R2H0C5_WEIVI</name>
<dbReference type="PANTHER" id="PTHR38011">
    <property type="entry name" value="DIHYDROFOLATE REDUCTASE FAMILY PROTEIN (AFU_ORTHOLOGUE AFUA_8G06820)"/>
    <property type="match status" value="1"/>
</dbReference>
<dbReference type="Gene3D" id="3.40.430.10">
    <property type="entry name" value="Dihydrofolate Reductase, subunit A"/>
    <property type="match status" value="1"/>
</dbReference>
<dbReference type="Pfam" id="PF01872">
    <property type="entry name" value="RibD_C"/>
    <property type="match status" value="1"/>
</dbReference>
<reference evidence="2 3" key="1">
    <citation type="journal article" date="2015" name="Genome Announc.">
        <title>Expanding the biotechnology potential of lactobacilli through comparative genomics of 213 strains and associated genera.</title>
        <authorList>
            <person name="Sun Z."/>
            <person name="Harris H.M."/>
            <person name="McCann A."/>
            <person name="Guo C."/>
            <person name="Argimon S."/>
            <person name="Zhang W."/>
            <person name="Yang X."/>
            <person name="Jeffery I.B."/>
            <person name="Cooney J.C."/>
            <person name="Kagawa T.F."/>
            <person name="Liu W."/>
            <person name="Song Y."/>
            <person name="Salvetti E."/>
            <person name="Wrobel A."/>
            <person name="Rasinkangas P."/>
            <person name="Parkhill J."/>
            <person name="Rea M.C."/>
            <person name="O'Sullivan O."/>
            <person name="Ritari J."/>
            <person name="Douillard F.P."/>
            <person name="Paul Ross R."/>
            <person name="Yang R."/>
            <person name="Briner A.E."/>
            <person name="Felis G.E."/>
            <person name="de Vos W.M."/>
            <person name="Barrangou R."/>
            <person name="Klaenhammer T.R."/>
            <person name="Caufield P.W."/>
            <person name="Cui Y."/>
            <person name="Zhang H."/>
            <person name="O'Toole P.W."/>
        </authorList>
    </citation>
    <scope>NUCLEOTIDE SEQUENCE [LARGE SCALE GENOMIC DNA]</scope>
    <source>
        <strain evidence="2 3">DSM 20410</strain>
    </source>
</reference>
<dbReference type="InterPro" id="IPR050765">
    <property type="entry name" value="Riboflavin_Biosynth_HTPR"/>
</dbReference>
<dbReference type="PANTHER" id="PTHR38011:SF11">
    <property type="entry name" value="2,5-DIAMINO-6-RIBOSYLAMINO-4(3H)-PYRIMIDINONE 5'-PHOSPHATE REDUCTASE"/>
    <property type="match status" value="1"/>
</dbReference>